<accession>A0AAE6ITA4</accession>
<dbReference type="RefSeq" id="WP_024752559.1">
    <property type="nucleotide sequence ID" value="NZ_CDNC01000001.1"/>
</dbReference>
<keyword evidence="1" id="KW-1003">Cell membrane</keyword>
<comment type="similarity">
    <text evidence="1">Belongs to the UPF0161 family.</text>
</comment>
<dbReference type="PANTHER" id="PTHR33383:SF1">
    <property type="entry name" value="MEMBRANE PROTEIN INSERTION EFFICIENCY FACTOR-RELATED"/>
    <property type="match status" value="1"/>
</dbReference>
<reference evidence="2 3" key="1">
    <citation type="submission" date="2019-08" db="EMBL/GenBank/DDBJ databases">
        <authorList>
            <person name="Kuhnert P."/>
        </authorList>
    </citation>
    <scope>NUCLEOTIDE SEQUENCE [LARGE SCALE GENOMIC DNA]</scope>
    <source>
        <strain evidence="2 3">B36.5</strain>
    </source>
</reference>
<sequence length="76" mass="8679">MKIIKKILSIICIGVIKFYQKAISPLFPPTCRYYPTCSAYALESIKKYGPFKGVFLAIKRILRCHPFHKGGYDPVP</sequence>
<organism evidence="2 3">
    <name type="scientific">Treponema phagedenis</name>
    <dbReference type="NCBI Taxonomy" id="162"/>
    <lineage>
        <taxon>Bacteria</taxon>
        <taxon>Pseudomonadati</taxon>
        <taxon>Spirochaetota</taxon>
        <taxon>Spirochaetia</taxon>
        <taxon>Spirochaetales</taxon>
        <taxon>Treponemataceae</taxon>
        <taxon>Treponema</taxon>
    </lineage>
</organism>
<dbReference type="Pfam" id="PF01809">
    <property type="entry name" value="YidD"/>
    <property type="match status" value="1"/>
</dbReference>
<dbReference type="AlphaFoldDB" id="A0AAE6ITA4"/>
<proteinExistence type="inferred from homology"/>
<keyword evidence="1" id="KW-0472">Membrane</keyword>
<evidence type="ECO:0000313" key="3">
    <source>
        <dbReference type="Proteomes" id="UP000323594"/>
    </source>
</evidence>
<comment type="function">
    <text evidence="1">Could be involved in insertion of integral membrane proteins into the membrane.</text>
</comment>
<dbReference type="EMBL" id="CP042817">
    <property type="protein sequence ID" value="QEJ97909.1"/>
    <property type="molecule type" value="Genomic_DNA"/>
</dbReference>
<gene>
    <name evidence="2" type="primary">yidD</name>
    <name evidence="2" type="ORF">FUT82_07810</name>
</gene>
<protein>
    <recommendedName>
        <fullName evidence="1">Putative membrane protein insertion efficiency factor</fullName>
    </recommendedName>
</protein>
<dbReference type="SMART" id="SM01234">
    <property type="entry name" value="Haemolytic"/>
    <property type="match status" value="1"/>
</dbReference>
<dbReference type="GeneID" id="57753513"/>
<dbReference type="GO" id="GO:0005886">
    <property type="term" value="C:plasma membrane"/>
    <property type="evidence" value="ECO:0007669"/>
    <property type="project" value="UniProtKB-SubCell"/>
</dbReference>
<dbReference type="InterPro" id="IPR002696">
    <property type="entry name" value="Membr_insert_effic_factor_YidD"/>
</dbReference>
<dbReference type="NCBIfam" id="TIGR00278">
    <property type="entry name" value="membrane protein insertion efficiency factor YidD"/>
    <property type="match status" value="1"/>
</dbReference>
<comment type="subcellular location">
    <subcellularLocation>
        <location evidence="1">Cell membrane</location>
        <topology evidence="1">Peripheral membrane protein</topology>
        <orientation evidence="1">Cytoplasmic side</orientation>
    </subcellularLocation>
</comment>
<evidence type="ECO:0000313" key="2">
    <source>
        <dbReference type="EMBL" id="QEJ97909.1"/>
    </source>
</evidence>
<dbReference type="HAMAP" id="MF_00386">
    <property type="entry name" value="UPF0161_YidD"/>
    <property type="match status" value="1"/>
</dbReference>
<evidence type="ECO:0000256" key="1">
    <source>
        <dbReference type="HAMAP-Rule" id="MF_00386"/>
    </source>
</evidence>
<dbReference type="PANTHER" id="PTHR33383">
    <property type="entry name" value="MEMBRANE PROTEIN INSERTION EFFICIENCY FACTOR-RELATED"/>
    <property type="match status" value="1"/>
</dbReference>
<name>A0AAE6ITA4_TREPH</name>
<dbReference type="Proteomes" id="UP000323594">
    <property type="component" value="Chromosome"/>
</dbReference>